<keyword evidence="1" id="KW-0880">Kelch repeat</keyword>
<protein>
    <recommendedName>
        <fullName evidence="4">BACK domain-containing protein</fullName>
    </recommendedName>
</protein>
<name>A0A1A9VVJ6_GLOAU</name>
<dbReference type="InterPro" id="IPR052392">
    <property type="entry name" value="Kelch-BTB_domain-containing"/>
</dbReference>
<dbReference type="EnsemblMetazoa" id="GAUT049072-RA">
    <property type="protein sequence ID" value="GAUT049072-PA"/>
    <property type="gene ID" value="GAUT049072"/>
</dbReference>
<dbReference type="PANTHER" id="PTHR46375">
    <property type="entry name" value="KELCH REPEAT AND BTB DOMAIN-CONTAINING PROTEIN 13-RELATED"/>
    <property type="match status" value="1"/>
</dbReference>
<proteinExistence type="predicted"/>
<accession>A0A1A9VVJ6</accession>
<dbReference type="VEuPathDB" id="VectorBase:GAUT049072"/>
<dbReference type="SUPFAM" id="SSF117281">
    <property type="entry name" value="Kelch motif"/>
    <property type="match status" value="1"/>
</dbReference>
<evidence type="ECO:0000313" key="2">
    <source>
        <dbReference type="EnsemblMetazoa" id="GAUT049072-PA"/>
    </source>
</evidence>
<organism evidence="2 3">
    <name type="scientific">Glossina austeni</name>
    <name type="common">Savannah tsetse fly</name>
    <dbReference type="NCBI Taxonomy" id="7395"/>
    <lineage>
        <taxon>Eukaryota</taxon>
        <taxon>Metazoa</taxon>
        <taxon>Ecdysozoa</taxon>
        <taxon>Arthropoda</taxon>
        <taxon>Hexapoda</taxon>
        <taxon>Insecta</taxon>
        <taxon>Pterygota</taxon>
        <taxon>Neoptera</taxon>
        <taxon>Endopterygota</taxon>
        <taxon>Diptera</taxon>
        <taxon>Brachycera</taxon>
        <taxon>Muscomorpha</taxon>
        <taxon>Hippoboscoidea</taxon>
        <taxon>Glossinidae</taxon>
        <taxon>Glossina</taxon>
    </lineage>
</organism>
<evidence type="ECO:0000313" key="3">
    <source>
        <dbReference type="Proteomes" id="UP000078200"/>
    </source>
</evidence>
<dbReference type="AlphaFoldDB" id="A0A1A9VVJ6"/>
<evidence type="ECO:0008006" key="4">
    <source>
        <dbReference type="Google" id="ProtNLM"/>
    </source>
</evidence>
<dbReference type="InterPro" id="IPR015915">
    <property type="entry name" value="Kelch-typ_b-propeller"/>
</dbReference>
<dbReference type="Pfam" id="PF01344">
    <property type="entry name" value="Kelch_1"/>
    <property type="match status" value="1"/>
</dbReference>
<dbReference type="STRING" id="7395.A0A1A9VVJ6"/>
<dbReference type="Proteomes" id="UP000078200">
    <property type="component" value="Unassembled WGS sequence"/>
</dbReference>
<dbReference type="PANTHER" id="PTHR46375:SF4">
    <property type="entry name" value="KELCH-LIKE FAMILY, MEMBER 42"/>
    <property type="match status" value="1"/>
</dbReference>
<keyword evidence="3" id="KW-1185">Reference proteome</keyword>
<evidence type="ECO:0000256" key="1">
    <source>
        <dbReference type="ARBA" id="ARBA00022441"/>
    </source>
</evidence>
<dbReference type="Gene3D" id="2.120.10.80">
    <property type="entry name" value="Kelch-type beta propeller"/>
    <property type="match status" value="2"/>
</dbReference>
<dbReference type="InterPro" id="IPR006652">
    <property type="entry name" value="Kelch_1"/>
</dbReference>
<reference evidence="2" key="1">
    <citation type="submission" date="2020-05" db="UniProtKB">
        <authorList>
            <consortium name="EnsemblMetazoa"/>
        </authorList>
    </citation>
    <scope>IDENTIFICATION</scope>
    <source>
        <strain evidence="2">TTRI</strain>
    </source>
</reference>
<sequence length="233" mass="26658">MFYSNAMGDVRGGVGGECIEIGGWWERQQTASKVAVSYDMKLHVTKLLLSLRKQESFIKKASILKSQWNYISPMSTARRNFGICTYNDRIYVVGGNQISSVESYDPETNYGESETRLMRFDPREGRWNNLGKASRDRQVEFELLSYDYSLFRIGSKCERFDVRTHKWKPMPSMPSQLRQRATVMMSDDIYIIGGGKVERCNIHDNEWTIVDSTALEFCDGGAAVISDNSCFTE</sequence>